<feature type="transmembrane region" description="Helical" evidence="3">
    <location>
        <begin position="650"/>
        <end position="676"/>
    </location>
</feature>
<evidence type="ECO:0000256" key="4">
    <source>
        <dbReference type="SAM" id="SignalP"/>
    </source>
</evidence>
<dbReference type="EMBL" id="KV426228">
    <property type="protein sequence ID" value="KZV84347.1"/>
    <property type="molecule type" value="Genomic_DNA"/>
</dbReference>
<proteinExistence type="predicted"/>
<keyword evidence="3" id="KW-0472">Membrane</keyword>
<dbReference type="Pfam" id="PF07250">
    <property type="entry name" value="Glyoxal_oxid_N"/>
    <property type="match status" value="1"/>
</dbReference>
<organism evidence="7 8">
    <name type="scientific">Exidia glandulosa HHB12029</name>
    <dbReference type="NCBI Taxonomy" id="1314781"/>
    <lineage>
        <taxon>Eukaryota</taxon>
        <taxon>Fungi</taxon>
        <taxon>Dikarya</taxon>
        <taxon>Basidiomycota</taxon>
        <taxon>Agaricomycotina</taxon>
        <taxon>Agaricomycetes</taxon>
        <taxon>Auriculariales</taxon>
        <taxon>Exidiaceae</taxon>
        <taxon>Exidia</taxon>
    </lineage>
</organism>
<dbReference type="AlphaFoldDB" id="A0A165DEC5"/>
<evidence type="ECO:0000256" key="1">
    <source>
        <dbReference type="ARBA" id="ARBA00022729"/>
    </source>
</evidence>
<sequence length="819" mass="86852">MIVRASVALAFAASMVRAQDETPGSFKIVGNTLAPANARSSRNLQMFLGNDEKVYILDKAEGNQATINGHPAWGAVWDIASTSATVMDVVSNSFCASGFHLPNGSWVALGGNNPVSPGPVDYHGPGLDPTYQDMDGRNAIRVVTPCTGNANSFAGNCLWYDDPTVLSMIKRRWYSTAEALATGEIFIIGGMVNGGYINRPGPNPSDPETQNGQAENSVEFYPRREGYVPAPSPFLVRAGGLNTYAHAFLLKSGKMLLQANISTITIDTDTLEEVILPDMPNGVVRVYPASAGVAMLPLTPKNNYNPTILFCGGSNAYSDYQWGGYGGPNCNSWEFPASADCQRLTPEPEDGSAVAYEQDDDMIIGRTMGQFIILPDGSLLMINGAANGTAGYTTKTPDIQVTSDLPFGLSLATAETLKPALYFPDKPKGQRWSDEGLGTSTIPRMYHSSALVLPDGSVFVAGSNPNADVNATVTYNLPYPAEYTAEIWYPPYWGKKRPEPSGIPTDPLTYGGNYFDVTLKNGSYPGTANVAASKTKCVLLRSGFTTHAMNMGQRYLELNSTYSVSDDGTITMHCSQLPTNANIFTPGPAMFYIVTDGVPSVGKSVVVGNGQFGAQPTQTVAVLPAITTSTALPTSEGDSTDPAGTKTKSFSVGILIAAVAGGIGAAALLGGLIFFICRRRRQNANRTVSGRPFESLNEGFAGAAAPPAGFAAGPPVVTRGMQNNRYSETGTPYSAQGYSAAGSEMNLPFEQNRNYDAYPSVQNNPPPGAGFGRPAHSYDQSYSSSAGGSPYQAPRQLPSEGGGSQYYDPYSYQAGGRRF</sequence>
<dbReference type="InterPro" id="IPR015202">
    <property type="entry name" value="GO-like_E_set"/>
</dbReference>
<dbReference type="InterPro" id="IPR011043">
    <property type="entry name" value="Gal_Oxase/kelch_b-propeller"/>
</dbReference>
<dbReference type="InParanoid" id="A0A165DEC5"/>
<dbReference type="Gene3D" id="2.130.10.80">
    <property type="entry name" value="Galactose oxidase/kelch, beta-propeller"/>
    <property type="match status" value="1"/>
</dbReference>
<dbReference type="Pfam" id="PF09118">
    <property type="entry name" value="GO-like_E_set"/>
    <property type="match status" value="1"/>
</dbReference>
<keyword evidence="3" id="KW-0812">Transmembrane</keyword>
<evidence type="ECO:0000256" key="2">
    <source>
        <dbReference type="SAM" id="MobiDB-lite"/>
    </source>
</evidence>
<dbReference type="PANTHER" id="PTHR32208:SF21">
    <property type="entry name" value="LOW QUALITY PROTEIN: ALDEHYDE OXIDASE GLOX-LIKE"/>
    <property type="match status" value="1"/>
</dbReference>
<evidence type="ECO:0000313" key="8">
    <source>
        <dbReference type="Proteomes" id="UP000077266"/>
    </source>
</evidence>
<keyword evidence="1 4" id="KW-0732">Signal</keyword>
<dbReference type="InterPro" id="IPR013783">
    <property type="entry name" value="Ig-like_fold"/>
</dbReference>
<feature type="compositionally biased region" description="Polar residues" evidence="2">
    <location>
        <begin position="778"/>
        <end position="787"/>
    </location>
</feature>
<protein>
    <submittedName>
        <fullName evidence="7">DUF1929-domain-containing protein</fullName>
    </submittedName>
</protein>
<feature type="domain" description="Glyoxal oxidase N-terminal" evidence="5">
    <location>
        <begin position="212"/>
        <end position="492"/>
    </location>
</feature>
<name>A0A165DEC5_EXIGL</name>
<feature type="signal peptide" evidence="4">
    <location>
        <begin position="1"/>
        <end position="18"/>
    </location>
</feature>
<dbReference type="InterPro" id="IPR037293">
    <property type="entry name" value="Gal_Oxidase_central_sf"/>
</dbReference>
<dbReference type="SUPFAM" id="SSF81296">
    <property type="entry name" value="E set domains"/>
    <property type="match status" value="1"/>
</dbReference>
<feature type="domain" description="Galactose oxidase-like Early set" evidence="6">
    <location>
        <begin position="497"/>
        <end position="606"/>
    </location>
</feature>
<evidence type="ECO:0000259" key="6">
    <source>
        <dbReference type="Pfam" id="PF09118"/>
    </source>
</evidence>
<dbReference type="OrthoDB" id="2019572at2759"/>
<gene>
    <name evidence="7" type="ORF">EXIGLDRAFT_700494</name>
</gene>
<evidence type="ECO:0000259" key="5">
    <source>
        <dbReference type="Pfam" id="PF07250"/>
    </source>
</evidence>
<dbReference type="CDD" id="cd02851">
    <property type="entry name" value="E_set_GO_C"/>
    <property type="match status" value="1"/>
</dbReference>
<dbReference type="Gene3D" id="2.60.40.10">
    <property type="entry name" value="Immunoglobulins"/>
    <property type="match status" value="1"/>
</dbReference>
<dbReference type="STRING" id="1314781.A0A165DEC5"/>
<keyword evidence="3" id="KW-1133">Transmembrane helix</keyword>
<dbReference type="InterPro" id="IPR009880">
    <property type="entry name" value="Glyoxal_oxidase_N"/>
</dbReference>
<reference evidence="7 8" key="1">
    <citation type="journal article" date="2016" name="Mol. Biol. Evol.">
        <title>Comparative Genomics of Early-Diverging Mushroom-Forming Fungi Provides Insights into the Origins of Lignocellulose Decay Capabilities.</title>
        <authorList>
            <person name="Nagy L.G."/>
            <person name="Riley R."/>
            <person name="Tritt A."/>
            <person name="Adam C."/>
            <person name="Daum C."/>
            <person name="Floudas D."/>
            <person name="Sun H."/>
            <person name="Yadav J.S."/>
            <person name="Pangilinan J."/>
            <person name="Larsson K.H."/>
            <person name="Matsuura K."/>
            <person name="Barry K."/>
            <person name="Labutti K."/>
            <person name="Kuo R."/>
            <person name="Ohm R.A."/>
            <person name="Bhattacharya S.S."/>
            <person name="Shirouzu T."/>
            <person name="Yoshinaga Y."/>
            <person name="Martin F.M."/>
            <person name="Grigoriev I.V."/>
            <person name="Hibbett D.S."/>
        </authorList>
    </citation>
    <scope>NUCLEOTIDE SEQUENCE [LARGE SCALE GENOMIC DNA]</scope>
    <source>
        <strain evidence="7 8">HHB12029</strain>
    </source>
</reference>
<feature type="chain" id="PRO_5007856537" evidence="4">
    <location>
        <begin position="19"/>
        <end position="819"/>
    </location>
</feature>
<evidence type="ECO:0000256" key="3">
    <source>
        <dbReference type="SAM" id="Phobius"/>
    </source>
</evidence>
<accession>A0A165DEC5</accession>
<feature type="region of interest" description="Disordered" evidence="2">
    <location>
        <begin position="755"/>
        <end position="819"/>
    </location>
</feature>
<keyword evidence="8" id="KW-1185">Reference proteome</keyword>
<dbReference type="InterPro" id="IPR014756">
    <property type="entry name" value="Ig_E-set"/>
</dbReference>
<evidence type="ECO:0000313" key="7">
    <source>
        <dbReference type="EMBL" id="KZV84347.1"/>
    </source>
</evidence>
<dbReference type="PANTHER" id="PTHR32208">
    <property type="entry name" value="SECRETED PROTEIN-RELATED"/>
    <property type="match status" value="1"/>
</dbReference>
<dbReference type="SUPFAM" id="SSF50965">
    <property type="entry name" value="Galactose oxidase, central domain"/>
    <property type="match status" value="1"/>
</dbReference>
<dbReference type="Proteomes" id="UP000077266">
    <property type="component" value="Unassembled WGS sequence"/>
</dbReference>